<gene>
    <name evidence="2" type="ORF">CB5_LOCUS12615</name>
</gene>
<dbReference type="AlphaFoldDB" id="A0A6V7PFC9"/>
<organism evidence="2">
    <name type="scientific">Ananas comosus var. bracteatus</name>
    <name type="common">red pineapple</name>
    <dbReference type="NCBI Taxonomy" id="296719"/>
    <lineage>
        <taxon>Eukaryota</taxon>
        <taxon>Viridiplantae</taxon>
        <taxon>Streptophyta</taxon>
        <taxon>Embryophyta</taxon>
        <taxon>Tracheophyta</taxon>
        <taxon>Spermatophyta</taxon>
        <taxon>Magnoliopsida</taxon>
        <taxon>Liliopsida</taxon>
        <taxon>Poales</taxon>
        <taxon>Bromeliaceae</taxon>
        <taxon>Bromelioideae</taxon>
        <taxon>Ananas</taxon>
    </lineage>
</organism>
<evidence type="ECO:0000313" key="2">
    <source>
        <dbReference type="EMBL" id="CAD1829404.1"/>
    </source>
</evidence>
<protein>
    <recommendedName>
        <fullName evidence="1">Reverse transcriptase Ty1/copia-type domain-containing protein</fullName>
    </recommendedName>
</protein>
<proteinExistence type="predicted"/>
<reference evidence="2" key="1">
    <citation type="submission" date="2020-07" db="EMBL/GenBank/DDBJ databases">
        <authorList>
            <person name="Lin J."/>
        </authorList>
    </citation>
    <scope>NUCLEOTIDE SEQUENCE</scope>
</reference>
<evidence type="ECO:0000259" key="1">
    <source>
        <dbReference type="Pfam" id="PF07727"/>
    </source>
</evidence>
<dbReference type="Pfam" id="PF07727">
    <property type="entry name" value="RVT_2"/>
    <property type="match status" value="1"/>
</dbReference>
<name>A0A6V7PFC9_ANACO</name>
<feature type="domain" description="Reverse transcriptase Ty1/copia-type" evidence="1">
    <location>
        <begin position="54"/>
        <end position="126"/>
    </location>
</feature>
<dbReference type="InterPro" id="IPR013103">
    <property type="entry name" value="RVT_2"/>
</dbReference>
<sequence length="129" mass="14830">MMTHFKTKIFKPNPRYANLAFLPIPLEPHTVQLALKHSRWTSTMCKELDTVATNKIWQLVLRCPSMNVIGCKWVFKTKLHAYGSLDRLKTHLVAKGFHQEEGVDFLETFNPVVKSSTIRTVLAIATIRH</sequence>
<accession>A0A6V7PFC9</accession>
<dbReference type="EMBL" id="LR862147">
    <property type="protein sequence ID" value="CAD1829404.1"/>
    <property type="molecule type" value="Genomic_DNA"/>
</dbReference>